<organism evidence="2 3">
    <name type="scientific">Lactuca saligna</name>
    <name type="common">Willowleaf lettuce</name>
    <dbReference type="NCBI Taxonomy" id="75948"/>
    <lineage>
        <taxon>Eukaryota</taxon>
        <taxon>Viridiplantae</taxon>
        <taxon>Streptophyta</taxon>
        <taxon>Embryophyta</taxon>
        <taxon>Tracheophyta</taxon>
        <taxon>Spermatophyta</taxon>
        <taxon>Magnoliopsida</taxon>
        <taxon>eudicotyledons</taxon>
        <taxon>Gunneridae</taxon>
        <taxon>Pentapetalae</taxon>
        <taxon>asterids</taxon>
        <taxon>campanulids</taxon>
        <taxon>Asterales</taxon>
        <taxon>Asteraceae</taxon>
        <taxon>Cichorioideae</taxon>
        <taxon>Cichorieae</taxon>
        <taxon>Lactucinae</taxon>
        <taxon>Lactuca</taxon>
    </lineage>
</organism>
<feature type="region of interest" description="Disordered" evidence="1">
    <location>
        <begin position="53"/>
        <end position="82"/>
    </location>
</feature>
<feature type="compositionally biased region" description="Basic and acidic residues" evidence="1">
    <location>
        <begin position="64"/>
        <end position="79"/>
    </location>
</feature>
<reference evidence="2" key="1">
    <citation type="submission" date="2023-04" db="EMBL/GenBank/DDBJ databases">
        <authorList>
            <person name="Vijverberg K."/>
            <person name="Xiong W."/>
            <person name="Schranz E."/>
        </authorList>
    </citation>
    <scope>NUCLEOTIDE SEQUENCE</scope>
</reference>
<evidence type="ECO:0000313" key="3">
    <source>
        <dbReference type="Proteomes" id="UP001177003"/>
    </source>
</evidence>
<accession>A0AA35Y6M1</accession>
<evidence type="ECO:0000313" key="2">
    <source>
        <dbReference type="EMBL" id="CAI9262682.1"/>
    </source>
</evidence>
<evidence type="ECO:0000256" key="1">
    <source>
        <dbReference type="SAM" id="MobiDB-lite"/>
    </source>
</evidence>
<keyword evidence="3" id="KW-1185">Reference proteome</keyword>
<dbReference type="Proteomes" id="UP001177003">
    <property type="component" value="Chromosome 0"/>
</dbReference>
<name>A0AA35Y6M1_LACSI</name>
<protein>
    <submittedName>
        <fullName evidence="2">Uncharacterized protein</fullName>
    </submittedName>
</protein>
<dbReference type="EMBL" id="OX465086">
    <property type="protein sequence ID" value="CAI9262682.1"/>
    <property type="molecule type" value="Genomic_DNA"/>
</dbReference>
<gene>
    <name evidence="2" type="ORF">LSALG_LOCUS3410</name>
</gene>
<proteinExistence type="predicted"/>
<dbReference type="AlphaFoldDB" id="A0AA35Y6M1"/>
<sequence length="193" mass="21846">MKQKRGGKFIFEGKFPLIKFEIFEESDQSKSEDQSIPTESEDIVHSTYEPEFEEIHDSPTATVVEEHDHHKEDETKSSHEDDDDYLYGDVEFLKEIDFTGFSDDIPTNIELDLNDEEFGLHPGFPNSCLNKVNEVSSSATKTREEGNALKILLSTTKTMEVASSQGEGNALKILLSTTKTMDARIREILHDKA</sequence>